<organism evidence="1 2">
    <name type="scientific">Dermacentor silvarum</name>
    <name type="common">Tick</name>
    <dbReference type="NCBI Taxonomy" id="543639"/>
    <lineage>
        <taxon>Eukaryota</taxon>
        <taxon>Metazoa</taxon>
        <taxon>Ecdysozoa</taxon>
        <taxon>Arthropoda</taxon>
        <taxon>Chelicerata</taxon>
        <taxon>Arachnida</taxon>
        <taxon>Acari</taxon>
        <taxon>Parasitiformes</taxon>
        <taxon>Ixodida</taxon>
        <taxon>Ixodoidea</taxon>
        <taxon>Ixodidae</taxon>
        <taxon>Rhipicephalinae</taxon>
        <taxon>Dermacentor</taxon>
    </lineage>
</organism>
<protein>
    <submittedName>
        <fullName evidence="1">Uncharacterized protein</fullName>
    </submittedName>
</protein>
<evidence type="ECO:0000313" key="2">
    <source>
        <dbReference type="Proteomes" id="UP000821865"/>
    </source>
</evidence>
<name>A0ACB8CIB5_DERSI</name>
<gene>
    <name evidence="1" type="ORF">HPB49_024061</name>
</gene>
<proteinExistence type="predicted"/>
<keyword evidence="2" id="KW-1185">Reference proteome</keyword>
<sequence length="171" mass="18913">MPTLDPEFKEARGIATLIRKEVSFVERGAPTYKKGLESMLKEIVPSRALKTNIYILNVYTFSIDRLGNFNKLLTSAASQAKDRPLIVAGDFNAHNTVWCGAQERGERKGLTLPIARTPSASNSSRTQGFRRADVTRFRGTPDIGTQPDIGIEAPTRSPCWTPMARSSTQSR</sequence>
<evidence type="ECO:0000313" key="1">
    <source>
        <dbReference type="EMBL" id="KAH7942427.1"/>
    </source>
</evidence>
<reference evidence="1" key="1">
    <citation type="submission" date="2020-05" db="EMBL/GenBank/DDBJ databases">
        <title>Large-scale comparative analyses of tick genomes elucidate their genetic diversity and vector capacities.</title>
        <authorList>
            <person name="Jia N."/>
            <person name="Wang J."/>
            <person name="Shi W."/>
            <person name="Du L."/>
            <person name="Sun Y."/>
            <person name="Zhan W."/>
            <person name="Jiang J."/>
            <person name="Wang Q."/>
            <person name="Zhang B."/>
            <person name="Ji P."/>
            <person name="Sakyi L.B."/>
            <person name="Cui X."/>
            <person name="Yuan T."/>
            <person name="Jiang B."/>
            <person name="Yang W."/>
            <person name="Lam T.T.-Y."/>
            <person name="Chang Q."/>
            <person name="Ding S."/>
            <person name="Wang X."/>
            <person name="Zhu J."/>
            <person name="Ruan X."/>
            <person name="Zhao L."/>
            <person name="Wei J."/>
            <person name="Que T."/>
            <person name="Du C."/>
            <person name="Cheng J."/>
            <person name="Dai P."/>
            <person name="Han X."/>
            <person name="Huang E."/>
            <person name="Gao Y."/>
            <person name="Liu J."/>
            <person name="Shao H."/>
            <person name="Ye R."/>
            <person name="Li L."/>
            <person name="Wei W."/>
            <person name="Wang X."/>
            <person name="Wang C."/>
            <person name="Yang T."/>
            <person name="Huo Q."/>
            <person name="Li W."/>
            <person name="Guo W."/>
            <person name="Chen H."/>
            <person name="Zhou L."/>
            <person name="Ni X."/>
            <person name="Tian J."/>
            <person name="Zhou Y."/>
            <person name="Sheng Y."/>
            <person name="Liu T."/>
            <person name="Pan Y."/>
            <person name="Xia L."/>
            <person name="Li J."/>
            <person name="Zhao F."/>
            <person name="Cao W."/>
        </authorList>
    </citation>
    <scope>NUCLEOTIDE SEQUENCE</scope>
    <source>
        <strain evidence="1">Dsil-2018</strain>
    </source>
</reference>
<dbReference type="EMBL" id="CM023476">
    <property type="protein sequence ID" value="KAH7942427.1"/>
    <property type="molecule type" value="Genomic_DNA"/>
</dbReference>
<comment type="caution">
    <text evidence="1">The sequence shown here is derived from an EMBL/GenBank/DDBJ whole genome shotgun (WGS) entry which is preliminary data.</text>
</comment>
<accession>A0ACB8CIB5</accession>
<dbReference type="Proteomes" id="UP000821865">
    <property type="component" value="Chromosome 7"/>
</dbReference>